<keyword evidence="2" id="KW-1185">Reference proteome</keyword>
<evidence type="ECO:0000313" key="2">
    <source>
        <dbReference type="Proteomes" id="UP001234989"/>
    </source>
</evidence>
<dbReference type="Proteomes" id="UP001234989">
    <property type="component" value="Chromosome 7"/>
</dbReference>
<dbReference type="AlphaFoldDB" id="A0AAF0ZGE3"/>
<dbReference type="EMBL" id="CP133618">
    <property type="protein sequence ID" value="WMV38178.1"/>
    <property type="molecule type" value="Genomic_DNA"/>
</dbReference>
<gene>
    <name evidence="1" type="ORF">MTR67_031563</name>
</gene>
<proteinExistence type="predicted"/>
<sequence length="163" mass="18655">MAETAKIGKTLDDGFARRIRGENSKMKETDGTVTVREIKRTENCKEQSIVMGNSSLEVRNWEEDEVLPLATEAAKQVIDKEKSTTVWVQKYLIKLGKMFGADFKGHEEEALELLMQIDACRHIRRMEPSSEIRRTRFKGTNELKNLITFDVKFKTSEARSAGK</sequence>
<protein>
    <submittedName>
        <fullName evidence="1">Uncharacterized protein</fullName>
    </submittedName>
</protein>
<name>A0AAF0ZGE3_SOLVR</name>
<reference evidence="1" key="1">
    <citation type="submission" date="2023-08" db="EMBL/GenBank/DDBJ databases">
        <title>A de novo genome assembly of Solanum verrucosum Schlechtendal, a Mexican diploid species geographically isolated from the other diploid A-genome species in potato relatives.</title>
        <authorList>
            <person name="Hosaka K."/>
        </authorList>
    </citation>
    <scope>NUCLEOTIDE SEQUENCE</scope>
    <source>
        <tissue evidence="1">Young leaves</tissue>
    </source>
</reference>
<organism evidence="1 2">
    <name type="scientific">Solanum verrucosum</name>
    <dbReference type="NCBI Taxonomy" id="315347"/>
    <lineage>
        <taxon>Eukaryota</taxon>
        <taxon>Viridiplantae</taxon>
        <taxon>Streptophyta</taxon>
        <taxon>Embryophyta</taxon>
        <taxon>Tracheophyta</taxon>
        <taxon>Spermatophyta</taxon>
        <taxon>Magnoliopsida</taxon>
        <taxon>eudicotyledons</taxon>
        <taxon>Gunneridae</taxon>
        <taxon>Pentapetalae</taxon>
        <taxon>asterids</taxon>
        <taxon>lamiids</taxon>
        <taxon>Solanales</taxon>
        <taxon>Solanaceae</taxon>
        <taxon>Solanoideae</taxon>
        <taxon>Solaneae</taxon>
        <taxon>Solanum</taxon>
    </lineage>
</organism>
<accession>A0AAF0ZGE3</accession>
<evidence type="ECO:0000313" key="1">
    <source>
        <dbReference type="EMBL" id="WMV38178.1"/>
    </source>
</evidence>